<keyword evidence="7" id="KW-0269">Exonuclease</keyword>
<keyword evidence="9" id="KW-0238">DNA-binding</keyword>
<dbReference type="Proteomes" id="UP000177309">
    <property type="component" value="Unassembled WGS sequence"/>
</dbReference>
<dbReference type="InterPro" id="IPR014016">
    <property type="entry name" value="UvrD-like_ATP-bd"/>
</dbReference>
<keyword evidence="11" id="KW-0413">Isomerase</keyword>
<dbReference type="CDD" id="cd17932">
    <property type="entry name" value="DEXQc_UvrD"/>
    <property type="match status" value="1"/>
</dbReference>
<dbReference type="GO" id="GO:0043138">
    <property type="term" value="F:3'-5' DNA helicase activity"/>
    <property type="evidence" value="ECO:0007669"/>
    <property type="project" value="UniProtKB-EC"/>
</dbReference>
<evidence type="ECO:0000256" key="10">
    <source>
        <dbReference type="ARBA" id="ARBA00023204"/>
    </source>
</evidence>
<dbReference type="Gene3D" id="1.10.486.10">
    <property type="entry name" value="PCRA, domain 4"/>
    <property type="match status" value="1"/>
</dbReference>
<dbReference type="InterPro" id="IPR000212">
    <property type="entry name" value="DNA_helicase_UvrD/REP"/>
</dbReference>
<comment type="caution">
    <text evidence="18">The sequence shown here is derived from an EMBL/GenBank/DDBJ whole genome shotgun (WGS) entry which is preliminary data.</text>
</comment>
<comment type="catalytic activity">
    <reaction evidence="12">
        <text>Couples ATP hydrolysis with the unwinding of duplex DNA by translocating in the 3'-5' direction.</text>
        <dbReference type="EC" id="5.6.2.4"/>
    </reaction>
</comment>
<keyword evidence="3 15" id="KW-0547">Nucleotide-binding</keyword>
<reference evidence="18 19" key="1">
    <citation type="journal article" date="2016" name="Nat. Commun.">
        <title>Thousands of microbial genomes shed light on interconnected biogeochemical processes in an aquifer system.</title>
        <authorList>
            <person name="Anantharaman K."/>
            <person name="Brown C.T."/>
            <person name="Hug L.A."/>
            <person name="Sharon I."/>
            <person name="Castelle C.J."/>
            <person name="Probst A.J."/>
            <person name="Thomas B.C."/>
            <person name="Singh A."/>
            <person name="Wilkins M.J."/>
            <person name="Karaoz U."/>
            <person name="Brodie E.L."/>
            <person name="Williams K.H."/>
            <person name="Hubbard S.S."/>
            <person name="Banfield J.F."/>
        </authorList>
    </citation>
    <scope>NUCLEOTIDE SEQUENCE [LARGE SCALE GENOMIC DNA]</scope>
</reference>
<keyword evidence="2" id="KW-0540">Nuclease</keyword>
<dbReference type="InterPro" id="IPR027417">
    <property type="entry name" value="P-loop_NTPase"/>
</dbReference>
<evidence type="ECO:0000313" key="18">
    <source>
        <dbReference type="EMBL" id="OGC33827.1"/>
    </source>
</evidence>
<evidence type="ECO:0000256" key="8">
    <source>
        <dbReference type="ARBA" id="ARBA00022840"/>
    </source>
</evidence>
<dbReference type="Pfam" id="PF13361">
    <property type="entry name" value="UvrD_C"/>
    <property type="match status" value="1"/>
</dbReference>
<keyword evidence="6 15" id="KW-0347">Helicase</keyword>
<keyword evidence="5 15" id="KW-0378">Hydrolase</keyword>
<dbReference type="AlphaFoldDB" id="A0A1F4TMJ8"/>
<dbReference type="PANTHER" id="PTHR11070:SF2">
    <property type="entry name" value="ATP-DEPENDENT DNA HELICASE SRS2"/>
    <property type="match status" value="1"/>
</dbReference>
<dbReference type="InterPro" id="IPR013986">
    <property type="entry name" value="DExx_box_DNA_helicase_dom_sf"/>
</dbReference>
<evidence type="ECO:0000256" key="9">
    <source>
        <dbReference type="ARBA" id="ARBA00023125"/>
    </source>
</evidence>
<evidence type="ECO:0000256" key="11">
    <source>
        <dbReference type="ARBA" id="ARBA00023235"/>
    </source>
</evidence>
<evidence type="ECO:0000256" key="14">
    <source>
        <dbReference type="ARBA" id="ARBA00048988"/>
    </source>
</evidence>
<evidence type="ECO:0000256" key="13">
    <source>
        <dbReference type="ARBA" id="ARBA00034808"/>
    </source>
</evidence>
<dbReference type="Pfam" id="PF12705">
    <property type="entry name" value="PDDEXK_1"/>
    <property type="match status" value="1"/>
</dbReference>
<feature type="domain" description="UvrD-like helicase ATP-binding" evidence="16">
    <location>
        <begin position="15"/>
        <end position="330"/>
    </location>
</feature>
<evidence type="ECO:0000313" key="19">
    <source>
        <dbReference type="Proteomes" id="UP000177309"/>
    </source>
</evidence>
<feature type="domain" description="UvrD-like helicase C-terminal" evidence="17">
    <location>
        <begin position="331"/>
        <end position="647"/>
    </location>
</feature>
<feature type="binding site" evidence="15">
    <location>
        <begin position="36"/>
        <end position="43"/>
    </location>
    <ligand>
        <name>ATP</name>
        <dbReference type="ChEBI" id="CHEBI:30616"/>
    </ligand>
</feature>
<dbReference type="Gene3D" id="1.10.10.160">
    <property type="match status" value="1"/>
</dbReference>
<dbReference type="GO" id="GO:0005524">
    <property type="term" value="F:ATP binding"/>
    <property type="evidence" value="ECO:0007669"/>
    <property type="project" value="UniProtKB-UniRule"/>
</dbReference>
<dbReference type="InterPro" id="IPR011604">
    <property type="entry name" value="PDDEXK-like_dom_sf"/>
</dbReference>
<dbReference type="GO" id="GO:0000725">
    <property type="term" value="P:recombinational repair"/>
    <property type="evidence" value="ECO:0007669"/>
    <property type="project" value="TreeGrafter"/>
</dbReference>
<keyword evidence="8 15" id="KW-0067">ATP-binding</keyword>
<dbReference type="Gene3D" id="3.90.320.10">
    <property type="match status" value="1"/>
</dbReference>
<dbReference type="PROSITE" id="PS51217">
    <property type="entry name" value="UVRD_HELICASE_CTER"/>
    <property type="match status" value="1"/>
</dbReference>
<evidence type="ECO:0000256" key="7">
    <source>
        <dbReference type="ARBA" id="ARBA00022839"/>
    </source>
</evidence>
<evidence type="ECO:0000256" key="5">
    <source>
        <dbReference type="ARBA" id="ARBA00022801"/>
    </source>
</evidence>
<dbReference type="Pfam" id="PF00580">
    <property type="entry name" value="UvrD-helicase"/>
    <property type="match status" value="1"/>
</dbReference>
<comment type="catalytic activity">
    <reaction evidence="14">
        <text>ATP + H2O = ADP + phosphate + H(+)</text>
        <dbReference type="Rhea" id="RHEA:13065"/>
        <dbReference type="ChEBI" id="CHEBI:15377"/>
        <dbReference type="ChEBI" id="CHEBI:15378"/>
        <dbReference type="ChEBI" id="CHEBI:30616"/>
        <dbReference type="ChEBI" id="CHEBI:43474"/>
        <dbReference type="ChEBI" id="CHEBI:456216"/>
        <dbReference type="EC" id="5.6.2.4"/>
    </reaction>
</comment>
<evidence type="ECO:0000256" key="2">
    <source>
        <dbReference type="ARBA" id="ARBA00022722"/>
    </source>
</evidence>
<gene>
    <name evidence="18" type="ORF">A2462_01895</name>
</gene>
<dbReference type="Gene3D" id="3.40.50.300">
    <property type="entry name" value="P-loop containing nucleotide triphosphate hydrolases"/>
    <property type="match status" value="2"/>
</dbReference>
<dbReference type="GO" id="GO:0004527">
    <property type="term" value="F:exonuclease activity"/>
    <property type="evidence" value="ECO:0007669"/>
    <property type="project" value="UniProtKB-KW"/>
</dbReference>
<protein>
    <recommendedName>
        <fullName evidence="13">DNA 3'-5' helicase</fullName>
        <ecNumber evidence="13">5.6.2.4</ecNumber>
    </recommendedName>
</protein>
<dbReference type="GO" id="GO:0003677">
    <property type="term" value="F:DNA binding"/>
    <property type="evidence" value="ECO:0007669"/>
    <property type="project" value="UniProtKB-KW"/>
</dbReference>
<dbReference type="PANTHER" id="PTHR11070">
    <property type="entry name" value="UVRD / RECB / PCRA DNA HELICASE FAMILY MEMBER"/>
    <property type="match status" value="1"/>
</dbReference>
<sequence length="1011" mass="115092">MPNLKTYATKDDILKDLNPEQKKAVTHDKGPLLVIAGAGTGKTSVITSRIAYLIATKKAKPGEILALTFTDKAADEMESRVDQLVPYGYVDVSIATFHSFGDRVLRDYAFELGLRPDYRVISQAEQAVLLREHIFDLPLKHYRSLGDPSKHIEALLSAFSRAKDEDITPEEYIKGVKAVKAFKGKRAVKGEKSVRGLRAKDKDGVEEKEKQLEVAKAYAKYQELKAQKGFVDFGDQVNLTLRLFREHPAVLKRFQQKYKYVLVDEFQDTNYAQFELLKLLVKKHKNITVVGDDDQAVYKWRGAALSNILNFEKTYKKAQKVVLTKNYRSSQQILDAAYKLIQHNNPDRLEIRSKVNKRLVSQNPRLKVPACRPASPRGEQAGGECGESVLEQKTFDTIHSEADWVAKTIKEKFETGNYKLKDFAILSRSNAGAEPFKQALNMAGLAHQSKGGGGLYSLPEVRMAVSFLRVIGDLADSVSLYDIACSPLYNIDALDLQKLSTFANRRNYTLHHVFTHLDDASAEYEVLSDIKEHTRTTIQSVMQDIAMYIDYAKEHSTGAVLYLFLKKSGYLKYLTLKKTAVSEKMIQNLAQFFEKVREFYEVAEVDRVSEFVKYLNILKEAGDDPESSQPDLDQDAVNILTVHKAKGLEFPVVFLVGLVVDKFPLRDRKDQIELPAELIKDILPTGDFHLQEERRLFYVAMTRAKQELYLTSALDYGGKRSRKLSRFVLEALDRPKADVSVAKLSPLEQIELFAPVENIVLPSKNKDKVLSLSFYHINDYLSCPLKYKYVHILRVPLLSNHQIIYGSALHKAVQAFHVAQKNKQRFSAKDLEQVFLDNWSSEGFISREHEERRLKTGKQALARFYKEQQKLKQVPYYVEESFTILKDDIRVRGRFDRVDKRGEQVFIIDFKSSDVRTQEAADKKAKDSMQLSIYALAWAQMFQVLPHRVELHFLDTGLIGSVQKTVKDLDKVWGKIETVAEGIRADNYKAKPSSFTCGYCAYSEVCPEAIV</sequence>
<dbReference type="InterPro" id="IPR038726">
    <property type="entry name" value="PDDEXK_AddAB-type"/>
</dbReference>
<proteinExistence type="inferred from homology"/>
<dbReference type="SUPFAM" id="SSF52540">
    <property type="entry name" value="P-loop containing nucleoside triphosphate hydrolases"/>
    <property type="match status" value="1"/>
</dbReference>
<comment type="similarity">
    <text evidence="1">Belongs to the helicase family. UvrD subfamily.</text>
</comment>
<evidence type="ECO:0000259" key="16">
    <source>
        <dbReference type="PROSITE" id="PS51198"/>
    </source>
</evidence>
<keyword evidence="10" id="KW-0234">DNA repair</keyword>
<evidence type="ECO:0000259" key="17">
    <source>
        <dbReference type="PROSITE" id="PS51217"/>
    </source>
</evidence>
<evidence type="ECO:0000256" key="15">
    <source>
        <dbReference type="PROSITE-ProRule" id="PRU00560"/>
    </source>
</evidence>
<keyword evidence="4" id="KW-0227">DNA damage</keyword>
<dbReference type="EC" id="5.6.2.4" evidence="13"/>
<name>A0A1F4TMJ8_UNCSA</name>
<accession>A0A1F4TMJ8</accession>
<organism evidence="18 19">
    <name type="scientific">candidate division WOR-1 bacterium RIFOXYC2_FULL_41_25</name>
    <dbReference type="NCBI Taxonomy" id="1802586"/>
    <lineage>
        <taxon>Bacteria</taxon>
        <taxon>Bacillati</taxon>
        <taxon>Saganbacteria</taxon>
    </lineage>
</organism>
<evidence type="ECO:0000256" key="12">
    <source>
        <dbReference type="ARBA" id="ARBA00034617"/>
    </source>
</evidence>
<dbReference type="EMBL" id="MEUI01000027">
    <property type="protein sequence ID" value="OGC33827.1"/>
    <property type="molecule type" value="Genomic_DNA"/>
</dbReference>
<evidence type="ECO:0000256" key="6">
    <source>
        <dbReference type="ARBA" id="ARBA00022806"/>
    </source>
</evidence>
<dbReference type="InterPro" id="IPR014017">
    <property type="entry name" value="DNA_helicase_UvrD-like_C"/>
</dbReference>
<dbReference type="PROSITE" id="PS51198">
    <property type="entry name" value="UVRD_HELICASE_ATP_BIND"/>
    <property type="match status" value="1"/>
</dbReference>
<evidence type="ECO:0000256" key="4">
    <source>
        <dbReference type="ARBA" id="ARBA00022763"/>
    </source>
</evidence>
<evidence type="ECO:0000256" key="1">
    <source>
        <dbReference type="ARBA" id="ARBA00009922"/>
    </source>
</evidence>
<evidence type="ECO:0000256" key="3">
    <source>
        <dbReference type="ARBA" id="ARBA00022741"/>
    </source>
</evidence>